<dbReference type="InParanoid" id="A8QDN7"/>
<dbReference type="InterPro" id="IPR020568">
    <property type="entry name" value="Ribosomal_Su5_D2-typ_SF"/>
</dbReference>
<evidence type="ECO:0000256" key="1">
    <source>
        <dbReference type="ARBA" id="ARBA00004123"/>
    </source>
</evidence>
<dbReference type="InterPro" id="IPR005225">
    <property type="entry name" value="Small_GTP-bd"/>
</dbReference>
<dbReference type="GO" id="GO:0005525">
    <property type="term" value="F:GTP binding"/>
    <property type="evidence" value="ECO:0007669"/>
    <property type="project" value="UniProtKB-KW"/>
</dbReference>
<dbReference type="SUPFAM" id="SSF54211">
    <property type="entry name" value="Ribosomal protein S5 domain 2-like"/>
    <property type="match status" value="1"/>
</dbReference>
<keyword evidence="5" id="KW-0508">mRNA splicing</keyword>
<dbReference type="Proteomes" id="UP000008837">
    <property type="component" value="Unassembled WGS sequence"/>
</dbReference>
<dbReference type="Gene3D" id="2.40.30.10">
    <property type="entry name" value="Translation factors"/>
    <property type="match status" value="1"/>
</dbReference>
<dbReference type="FunFam" id="3.30.230.10:FF:000009">
    <property type="entry name" value="116 kDa U5 small nuclear ribonucleoprotein component"/>
    <property type="match status" value="1"/>
</dbReference>
<reference evidence="10 11" key="1">
    <citation type="journal article" date="2007" name="Proc. Natl. Acad. Sci. U.S.A.">
        <title>Dandruff-associated Malassezia genomes reveal convergent and divergent virulence traits shared with plant and human fungal pathogens.</title>
        <authorList>
            <person name="Xu J."/>
            <person name="Saunders C.W."/>
            <person name="Hu P."/>
            <person name="Grant R.A."/>
            <person name="Boekhout T."/>
            <person name="Kuramae E.E."/>
            <person name="Kronstad J.W."/>
            <person name="Deangelis Y.M."/>
            <person name="Reeder N.L."/>
            <person name="Johnstone K.R."/>
            <person name="Leland M."/>
            <person name="Fieno A.M."/>
            <person name="Begley W.M."/>
            <person name="Sun Y."/>
            <person name="Lacey M.P."/>
            <person name="Chaudhary T."/>
            <person name="Keough T."/>
            <person name="Chu L."/>
            <person name="Sears R."/>
            <person name="Yuan B."/>
            <person name="Dawson T.L.Jr."/>
        </authorList>
    </citation>
    <scope>NUCLEOTIDE SEQUENCE [LARGE SCALE GENOMIC DNA]</scope>
    <source>
        <strain evidence="11">ATCC MYA-4612 / CBS 7966</strain>
    </source>
</reference>
<dbReference type="FunFam" id="3.30.70.870:FF:000002">
    <property type="entry name" value="Translation elongation factor 2"/>
    <property type="match status" value="1"/>
</dbReference>
<dbReference type="GO" id="GO:0005682">
    <property type="term" value="C:U5 snRNP"/>
    <property type="evidence" value="ECO:0007669"/>
    <property type="project" value="UniProtKB-ARBA"/>
</dbReference>
<dbReference type="InterPro" id="IPR009000">
    <property type="entry name" value="Transl_B-barrel_sf"/>
</dbReference>
<dbReference type="FunFam" id="2.40.30.10:FF:000029">
    <property type="entry name" value="116 kDa U5 small nuclear ribonucleoprotein component"/>
    <property type="match status" value="1"/>
</dbReference>
<keyword evidence="3" id="KW-0547">Nucleotide-binding</keyword>
<dbReference type="GO" id="GO:0000398">
    <property type="term" value="P:mRNA splicing, via spliceosome"/>
    <property type="evidence" value="ECO:0007669"/>
    <property type="project" value="TreeGrafter"/>
</dbReference>
<dbReference type="EMBL" id="AAYY01000023">
    <property type="protein sequence ID" value="EDP41410.1"/>
    <property type="molecule type" value="Genomic_DNA"/>
</dbReference>
<dbReference type="STRING" id="425265.A8QDN7"/>
<dbReference type="Pfam" id="PF00009">
    <property type="entry name" value="GTP_EFTU"/>
    <property type="match status" value="1"/>
</dbReference>
<dbReference type="GO" id="GO:0003924">
    <property type="term" value="F:GTPase activity"/>
    <property type="evidence" value="ECO:0007669"/>
    <property type="project" value="InterPro"/>
</dbReference>
<comment type="caution">
    <text evidence="10">The sequence shown here is derived from an EMBL/GenBank/DDBJ whole genome shotgun (WGS) entry which is preliminary data.</text>
</comment>
<gene>
    <name evidence="10" type="ORF">MGL_4223</name>
</gene>
<dbReference type="SUPFAM" id="SSF52540">
    <property type="entry name" value="P-loop containing nucleoside triphosphate hydrolases"/>
    <property type="match status" value="1"/>
</dbReference>
<dbReference type="PRINTS" id="PR00315">
    <property type="entry name" value="ELONGATNFCT"/>
</dbReference>
<evidence type="ECO:0000256" key="7">
    <source>
        <dbReference type="ARBA" id="ARBA00055641"/>
    </source>
</evidence>
<evidence type="ECO:0000256" key="3">
    <source>
        <dbReference type="ARBA" id="ARBA00022741"/>
    </source>
</evidence>
<dbReference type="InterPro" id="IPR031950">
    <property type="entry name" value="EFTUD2_N"/>
</dbReference>
<dbReference type="CDD" id="cd04167">
    <property type="entry name" value="Snu114p"/>
    <property type="match status" value="1"/>
</dbReference>
<name>A8QDN7_MALGO</name>
<dbReference type="InterPro" id="IPR027417">
    <property type="entry name" value="P-loop_NTPase"/>
</dbReference>
<comment type="function">
    <text evidence="7">Component of the U5 snRNP complex required for pre-mRNA splicing. Binds GTP.</text>
</comment>
<evidence type="ECO:0000256" key="5">
    <source>
        <dbReference type="ARBA" id="ARBA00023187"/>
    </source>
</evidence>
<dbReference type="RefSeq" id="XP_001728624.1">
    <property type="nucleotide sequence ID" value="XM_001728572.1"/>
</dbReference>
<evidence type="ECO:0000256" key="4">
    <source>
        <dbReference type="ARBA" id="ARBA00023134"/>
    </source>
</evidence>
<dbReference type="Gene3D" id="3.30.230.10">
    <property type="match status" value="1"/>
</dbReference>
<dbReference type="GO" id="GO:0030623">
    <property type="term" value="F:U5 snRNA binding"/>
    <property type="evidence" value="ECO:0007669"/>
    <property type="project" value="TreeGrafter"/>
</dbReference>
<dbReference type="GO" id="GO:0005829">
    <property type="term" value="C:cytosol"/>
    <property type="evidence" value="ECO:0007669"/>
    <property type="project" value="TreeGrafter"/>
</dbReference>
<dbReference type="PROSITE" id="PS51722">
    <property type="entry name" value="G_TR_2"/>
    <property type="match status" value="1"/>
</dbReference>
<dbReference type="InterPro" id="IPR000795">
    <property type="entry name" value="T_Tr_GTP-bd_dom"/>
</dbReference>
<evidence type="ECO:0000256" key="6">
    <source>
        <dbReference type="ARBA" id="ARBA00023242"/>
    </source>
</evidence>
<dbReference type="NCBIfam" id="TIGR00231">
    <property type="entry name" value="small_GTP"/>
    <property type="match status" value="1"/>
</dbReference>
<dbReference type="InterPro" id="IPR035647">
    <property type="entry name" value="EFG_III/V"/>
</dbReference>
<dbReference type="Gene3D" id="3.30.70.870">
    <property type="entry name" value="Elongation Factor G (Translational Gtpase), domain 3"/>
    <property type="match status" value="1"/>
</dbReference>
<dbReference type="AlphaFoldDB" id="A8QDN7"/>
<evidence type="ECO:0000259" key="9">
    <source>
        <dbReference type="PROSITE" id="PS51722"/>
    </source>
</evidence>
<dbReference type="FunFam" id="3.40.50.300:FF:000646">
    <property type="entry name" value="U5 small nuclear ribonucleoprotein component"/>
    <property type="match status" value="1"/>
</dbReference>
<dbReference type="InterPro" id="IPR035655">
    <property type="entry name" value="U5-116kDa_C"/>
</dbReference>
<dbReference type="FunFam" id="3.30.70.240:FF:000004">
    <property type="entry name" value="116 kDa U5 small nuclear ribonucleoprotein"/>
    <property type="match status" value="1"/>
</dbReference>
<feature type="region of interest" description="Disordered" evidence="8">
    <location>
        <begin position="1"/>
        <end position="54"/>
    </location>
</feature>
<dbReference type="Pfam" id="PF16004">
    <property type="entry name" value="EFTUD2"/>
    <property type="match status" value="1"/>
</dbReference>
<dbReference type="CDD" id="cd01683">
    <property type="entry name" value="EF2_IV_snRNP"/>
    <property type="match status" value="1"/>
</dbReference>
<dbReference type="PANTHER" id="PTHR42908:SF6">
    <property type="entry name" value="116 KDA U5 SMALL NUCLEAR RIBONUCLEOPROTEIN COMPONENT"/>
    <property type="match status" value="1"/>
</dbReference>
<dbReference type="Gene3D" id="3.30.70.240">
    <property type="match status" value="1"/>
</dbReference>
<evidence type="ECO:0000313" key="11">
    <source>
        <dbReference type="Proteomes" id="UP000008837"/>
    </source>
</evidence>
<feature type="domain" description="Tr-type G" evidence="9">
    <location>
        <begin position="150"/>
        <end position="358"/>
    </location>
</feature>
<feature type="compositionally biased region" description="Low complexity" evidence="8">
    <location>
        <begin position="44"/>
        <end position="54"/>
    </location>
</feature>
<protein>
    <recommendedName>
        <fullName evidence="9">Tr-type G domain-containing protein</fullName>
    </recommendedName>
</protein>
<dbReference type="InterPro" id="IPR044121">
    <property type="entry name" value="Snu114_GTP-bd"/>
</dbReference>
<dbReference type="SUPFAM" id="SSF50447">
    <property type="entry name" value="Translation proteins"/>
    <property type="match status" value="1"/>
</dbReference>
<dbReference type="Gene3D" id="3.90.1430.10">
    <property type="entry name" value="Yeast translation eEF2 (G' domain)"/>
    <property type="match status" value="1"/>
</dbReference>
<dbReference type="OrthoDB" id="364892at2759"/>
<proteinExistence type="predicted"/>
<dbReference type="FunCoup" id="A8QDN7">
    <property type="interactions" value="859"/>
</dbReference>
<dbReference type="OMA" id="YIFRPIR"/>
<keyword evidence="2" id="KW-0507">mRNA processing</keyword>
<evidence type="ECO:0000256" key="8">
    <source>
        <dbReference type="SAM" id="MobiDB-lite"/>
    </source>
</evidence>
<sequence length="993" mass="109755">MDDYDEFGNYIGPLSDSESEDEQQQSEELLSERPVGAHADADADGGSANDANDAVNDDAEVHNENGALVMQVDEPASNAIVLHEDKVYYPSAAEVYGDDVETLVQEEDAQPLTQPIVEPERVRRFVIEEQGLPEVRYERRFLLDMMQFPDMVRNVAVVGHLSHGKTSLVDMLVEETHRVDVDAEKPLRYTDTHVLEQDRGLSIRATPMSFVLSNTRGKSFLVHMMDTPGHTNFQDEVTASLRLADGVVLVVDAVEGVMCNTEAIIRFCVRERMPMVLVINKLDRFVLELRLPPADAYFKLQHTLEEINSIVGDASGGDPGLRLSPELGNVAFASTQAGYCFTLRSFAHLYAERVPVDTEAFAQRLWGQMYYDKSSRIFTRTPPYAEAPRSFVQFVLEPLYKLYTLVISADTELLRKTLSSLCLQLPAAAFKMDVRPLLKLVLNGFLGKATGLTDMLVEHLPHAAEGAVAKVAATSTAPTESKWTEAMARCDAAGPLLIQITKVYPTTDATEFRAFGRVLNGTVSHGQSVKVLGPTYTPDNEEDMAVATVSDVWVAEARYVVRADKVPAGNWVLLGGIDATIAKCATVCDAAWPAADTHVLRPVTHMTESVLKVAIEPLHPAELPKMLEGLRKVNKCYPLVSTRVEESGEHTLLGTGELYLDCVMHDLRQLYADMEIKISDPVVKFCETVIETSAVQCYADTPNKQNRLTLIAEPLEEGIAEDLERGLIDLHQPPRALARVFQDRYGWDTLAARSVWAFGPDEHGPNVLIDDTLPEDVDKPLLYTVREHIKQGFQWATREGPLCDEPMRGVKIRITKASIAQEPIHRGGGQVIPTARRATYAAFLLATPRLMEPIYYAEIQAPAECVSTIYTLLARRRGHVTHDAPKAGTPLSTIKALLPVMDSNGFETDLRVMTQGQAFCLQMFHHWAVVPGDPNDTSIPLRPLEPAPPLGLARDFVLKMRRRKGLGDTIAVSSYLEHDMAVALAQAGMDVTA</sequence>
<dbReference type="InterPro" id="IPR014721">
    <property type="entry name" value="Ribsml_uS5_D2-typ_fold_subgr"/>
</dbReference>
<dbReference type="InterPro" id="IPR005517">
    <property type="entry name" value="Transl_elong_EFG/EF2_IV"/>
</dbReference>
<dbReference type="GO" id="GO:0000974">
    <property type="term" value="C:Prp19 complex"/>
    <property type="evidence" value="ECO:0007669"/>
    <property type="project" value="UniProtKB-ARBA"/>
</dbReference>
<dbReference type="SMART" id="SM00838">
    <property type="entry name" value="EFG_C"/>
    <property type="match status" value="1"/>
</dbReference>
<evidence type="ECO:0000256" key="2">
    <source>
        <dbReference type="ARBA" id="ARBA00022664"/>
    </source>
</evidence>
<dbReference type="Pfam" id="PF00679">
    <property type="entry name" value="EFG_C"/>
    <property type="match status" value="1"/>
</dbReference>
<dbReference type="Gene3D" id="3.40.50.300">
    <property type="entry name" value="P-loop containing nucleotide triphosphate hydrolases"/>
    <property type="match status" value="1"/>
</dbReference>
<dbReference type="Pfam" id="PF03764">
    <property type="entry name" value="EFG_IV"/>
    <property type="match status" value="1"/>
</dbReference>
<dbReference type="InterPro" id="IPR000640">
    <property type="entry name" value="EFG_V-like"/>
</dbReference>
<keyword evidence="6" id="KW-0539">Nucleus</keyword>
<dbReference type="GeneID" id="5852947"/>
<dbReference type="VEuPathDB" id="FungiDB:MGL_4223"/>
<organism evidence="10 11">
    <name type="scientific">Malassezia globosa (strain ATCC MYA-4612 / CBS 7966)</name>
    <name type="common">Dandruff-associated fungus</name>
    <dbReference type="NCBI Taxonomy" id="425265"/>
    <lineage>
        <taxon>Eukaryota</taxon>
        <taxon>Fungi</taxon>
        <taxon>Dikarya</taxon>
        <taxon>Basidiomycota</taxon>
        <taxon>Ustilaginomycotina</taxon>
        <taxon>Malasseziomycetes</taxon>
        <taxon>Malasseziales</taxon>
        <taxon>Malasseziaceae</taxon>
        <taxon>Malassezia</taxon>
    </lineage>
</organism>
<dbReference type="KEGG" id="mgl:MGL_4223"/>
<dbReference type="CDD" id="cd04090">
    <property type="entry name" value="EF2_II_snRNP"/>
    <property type="match status" value="1"/>
</dbReference>
<dbReference type="GO" id="GO:0071007">
    <property type="term" value="C:U2-type catalytic step 2 spliceosome"/>
    <property type="evidence" value="ECO:0007669"/>
    <property type="project" value="TreeGrafter"/>
</dbReference>
<keyword evidence="4" id="KW-0342">GTP-binding</keyword>
<accession>A8QDN7</accession>
<dbReference type="SMART" id="SM00889">
    <property type="entry name" value="EFG_IV"/>
    <property type="match status" value="1"/>
</dbReference>
<dbReference type="CDD" id="cd04098">
    <property type="entry name" value="eEF2_C_snRNP"/>
    <property type="match status" value="1"/>
</dbReference>
<comment type="subcellular location">
    <subcellularLocation>
        <location evidence="1">Nucleus</location>
    </subcellularLocation>
</comment>
<dbReference type="PANTHER" id="PTHR42908">
    <property type="entry name" value="TRANSLATION ELONGATION FACTOR-RELATED"/>
    <property type="match status" value="1"/>
</dbReference>
<dbReference type="GO" id="GO:0046540">
    <property type="term" value="C:U4/U6 x U5 tri-snRNP complex"/>
    <property type="evidence" value="ECO:0007669"/>
    <property type="project" value="TreeGrafter"/>
</dbReference>
<evidence type="ECO:0000313" key="10">
    <source>
        <dbReference type="EMBL" id="EDP41410.1"/>
    </source>
</evidence>
<dbReference type="SUPFAM" id="SSF54980">
    <property type="entry name" value="EF-G C-terminal domain-like"/>
    <property type="match status" value="2"/>
</dbReference>
<keyword evidence="11" id="KW-1185">Reference proteome</keyword>